<gene>
    <name evidence="1" type="ORF">LEP1GSC105_2905</name>
</gene>
<protein>
    <recommendedName>
        <fullName evidence="3">DNA-binding protein</fullName>
    </recommendedName>
</protein>
<comment type="caution">
    <text evidence="1">The sequence shown here is derived from an EMBL/GenBank/DDBJ whole genome shotgun (WGS) entry which is preliminary data.</text>
</comment>
<organism evidence="1 2">
    <name type="scientific">Leptospira interrogans str. UI 12758</name>
    <dbReference type="NCBI Taxonomy" id="1049938"/>
    <lineage>
        <taxon>Bacteria</taxon>
        <taxon>Pseudomonadati</taxon>
        <taxon>Spirochaetota</taxon>
        <taxon>Spirochaetia</taxon>
        <taxon>Leptospirales</taxon>
        <taxon>Leptospiraceae</taxon>
        <taxon>Leptospira</taxon>
    </lineage>
</organism>
<accession>A0A0E2D338</accession>
<dbReference type="SUPFAM" id="SSF46955">
    <property type="entry name" value="Putative DNA-binding domain"/>
    <property type="match status" value="1"/>
</dbReference>
<proteinExistence type="predicted"/>
<dbReference type="Proteomes" id="UP000001340">
    <property type="component" value="Unassembled WGS sequence"/>
</dbReference>
<name>A0A0E2D338_LEPIR</name>
<evidence type="ECO:0008006" key="3">
    <source>
        <dbReference type="Google" id="ProtNLM"/>
    </source>
</evidence>
<dbReference type="RefSeq" id="WP_000160638.1">
    <property type="nucleotide sequence ID" value="NZ_AHNR02000045.1"/>
</dbReference>
<dbReference type="EMBL" id="AHNR02000045">
    <property type="protein sequence ID" value="EKR54449.1"/>
    <property type="molecule type" value="Genomic_DNA"/>
</dbReference>
<evidence type="ECO:0000313" key="2">
    <source>
        <dbReference type="Proteomes" id="UP000001340"/>
    </source>
</evidence>
<sequence length="74" mass="8646">MTKHKPRLNNGINPKMLYDESEVAALLRVTIRTIANYRLTGKLPAKQVNCRKYLYLGENIQKLLIPIEEYHYDA</sequence>
<dbReference type="InterPro" id="IPR009061">
    <property type="entry name" value="DNA-bd_dom_put_sf"/>
</dbReference>
<dbReference type="AlphaFoldDB" id="A0A0E2D338"/>
<reference evidence="1 2" key="1">
    <citation type="submission" date="2012-10" db="EMBL/GenBank/DDBJ databases">
        <authorList>
            <person name="Harkins D.M."/>
            <person name="Durkin A.S."/>
            <person name="Brinkac L.M."/>
            <person name="Haft D.H."/>
            <person name="Selengut J.D."/>
            <person name="Sanka R."/>
            <person name="DePew J."/>
            <person name="Purushe J."/>
            <person name="Chanthongthip A."/>
            <person name="Lattana O."/>
            <person name="Phetsouvanh R."/>
            <person name="Newton P.N."/>
            <person name="Vinetz J.M."/>
            <person name="Sutton G.G."/>
            <person name="Nierman W.C."/>
            <person name="Fouts D.E."/>
        </authorList>
    </citation>
    <scope>NUCLEOTIDE SEQUENCE [LARGE SCALE GENOMIC DNA]</scope>
    <source>
        <strain evidence="1 2">UI 12758</strain>
    </source>
</reference>
<evidence type="ECO:0000313" key="1">
    <source>
        <dbReference type="EMBL" id="EKR54449.1"/>
    </source>
</evidence>